<keyword evidence="1" id="KW-0677">Repeat</keyword>
<dbReference type="PANTHER" id="PTHR19316">
    <property type="entry name" value="PROTEIN FOLDING REGULATOR"/>
    <property type="match status" value="1"/>
</dbReference>
<dbReference type="PANTHER" id="PTHR19316:SF18">
    <property type="entry name" value="HSP70-BINDING PROTEIN 1"/>
    <property type="match status" value="1"/>
</dbReference>
<feature type="compositionally biased region" description="Polar residues" evidence="2">
    <location>
        <begin position="22"/>
        <end position="49"/>
    </location>
</feature>
<feature type="region of interest" description="Disordered" evidence="2">
    <location>
        <begin position="93"/>
        <end position="122"/>
    </location>
</feature>
<accession>A0A830HEJ2</accession>
<dbReference type="InterPro" id="IPR013918">
    <property type="entry name" value="Nucleotide_exch_fac_Fes1"/>
</dbReference>
<evidence type="ECO:0000313" key="4">
    <source>
        <dbReference type="EMBL" id="GHP04220.1"/>
    </source>
</evidence>
<keyword evidence="5" id="KW-1185">Reference proteome</keyword>
<dbReference type="InterPro" id="IPR016024">
    <property type="entry name" value="ARM-type_fold"/>
</dbReference>
<feature type="region of interest" description="Disordered" evidence="2">
    <location>
        <begin position="1"/>
        <end position="70"/>
    </location>
</feature>
<reference evidence="4" key="1">
    <citation type="submission" date="2020-10" db="EMBL/GenBank/DDBJ databases">
        <title>Unveiling of a novel bifunctional photoreceptor, Dualchrome1, isolated from a cosmopolitan green alga.</title>
        <authorList>
            <person name="Suzuki S."/>
            <person name="Kawachi M."/>
        </authorList>
    </citation>
    <scope>NUCLEOTIDE SEQUENCE</scope>
    <source>
        <strain evidence="4">NIES 2893</strain>
    </source>
</reference>
<organism evidence="4 5">
    <name type="scientific">Pycnococcus provasolii</name>
    <dbReference type="NCBI Taxonomy" id="41880"/>
    <lineage>
        <taxon>Eukaryota</taxon>
        <taxon>Viridiplantae</taxon>
        <taxon>Chlorophyta</taxon>
        <taxon>Pseudoscourfieldiophyceae</taxon>
        <taxon>Pseudoscourfieldiales</taxon>
        <taxon>Pycnococcaceae</taxon>
        <taxon>Pycnococcus</taxon>
    </lineage>
</organism>
<dbReference type="Pfam" id="PF08609">
    <property type="entry name" value="Fes1"/>
    <property type="match status" value="1"/>
</dbReference>
<feature type="domain" description="Nucleotide exchange factor Fes1" evidence="3">
    <location>
        <begin position="79"/>
        <end position="181"/>
    </location>
</feature>
<comment type="caution">
    <text evidence="4">The sequence shown here is derived from an EMBL/GenBank/DDBJ whole genome shotgun (WGS) entry which is preliminary data.</text>
</comment>
<feature type="compositionally biased region" description="Low complexity" evidence="2">
    <location>
        <begin position="8"/>
        <end position="21"/>
    </location>
</feature>
<dbReference type="Proteomes" id="UP000660262">
    <property type="component" value="Unassembled WGS sequence"/>
</dbReference>
<dbReference type="GO" id="GO:0000774">
    <property type="term" value="F:adenyl-nucleotide exchange factor activity"/>
    <property type="evidence" value="ECO:0007669"/>
    <property type="project" value="TreeGrafter"/>
</dbReference>
<dbReference type="SUPFAM" id="SSF48371">
    <property type="entry name" value="ARM repeat"/>
    <property type="match status" value="1"/>
</dbReference>
<dbReference type="InterPro" id="IPR011989">
    <property type="entry name" value="ARM-like"/>
</dbReference>
<dbReference type="EMBL" id="BNJQ01000007">
    <property type="protein sequence ID" value="GHP04220.1"/>
    <property type="molecule type" value="Genomic_DNA"/>
</dbReference>
<evidence type="ECO:0000256" key="2">
    <source>
        <dbReference type="SAM" id="MobiDB-lite"/>
    </source>
</evidence>
<evidence type="ECO:0000256" key="1">
    <source>
        <dbReference type="ARBA" id="ARBA00022737"/>
    </source>
</evidence>
<gene>
    <name evidence="4" type="ORF">PPROV_000297400</name>
</gene>
<dbReference type="InterPro" id="IPR050693">
    <property type="entry name" value="Hsp70_NEF-Inhibitors"/>
</dbReference>
<protein>
    <recommendedName>
        <fullName evidence="3">Nucleotide exchange factor Fes1 domain-containing protein</fullName>
    </recommendedName>
</protein>
<feature type="compositionally biased region" description="Acidic residues" evidence="2">
    <location>
        <begin position="56"/>
        <end position="65"/>
    </location>
</feature>
<dbReference type="AlphaFoldDB" id="A0A830HEJ2"/>
<dbReference type="GO" id="GO:0005783">
    <property type="term" value="C:endoplasmic reticulum"/>
    <property type="evidence" value="ECO:0007669"/>
    <property type="project" value="TreeGrafter"/>
</dbReference>
<evidence type="ECO:0000313" key="5">
    <source>
        <dbReference type="Proteomes" id="UP000660262"/>
    </source>
</evidence>
<name>A0A830HEJ2_9CHLO</name>
<proteinExistence type="predicted"/>
<dbReference type="Gene3D" id="1.25.10.10">
    <property type="entry name" value="Leucine-rich Repeat Variant"/>
    <property type="match status" value="1"/>
</dbReference>
<sequence>MGDGGELSSSSSTNDSSSSTTPLGQATGGQVQHKNNQNDNGKTDATNTGDENVVNENDDNDDDDVIGALQDSFGGDSKSLLFWALEASSPEALKEMRQNQENQKSDDASFTTAQQEQEARNRRAAEVRAFAKTVLKEQKTETDILREAVQALRNDTSDDDEKLVALGNIADLVRSYDHATDFIGATIAGVPDVVRATKCTNDDVSSAAVAAIAAGSGNQAEFVKAVLTADADFASHLVSLMEQPPASRQRRAVIALGHLVRTQAIGEVAVFAAHDGGDVARRAADALRSMVRQTSRDPRLAASALALCVDIVRLAGTQGKWAEALDASIQGAVDVGNGDVVEKALACVVATAPRRLDDSIMAWHKLGETIARTRDAILEMDDDDGTLAKLVDDAVHQARAVSRRDSTEL</sequence>
<feature type="compositionally biased region" description="Basic and acidic residues" evidence="2">
    <location>
        <begin position="93"/>
        <end position="107"/>
    </location>
</feature>
<evidence type="ECO:0000259" key="3">
    <source>
        <dbReference type="Pfam" id="PF08609"/>
    </source>
</evidence>